<dbReference type="Gene3D" id="3.90.180.10">
    <property type="entry name" value="Medium-chain alcohol dehydrogenases, catalytic domain"/>
    <property type="match status" value="1"/>
</dbReference>
<dbReference type="InterPro" id="IPR013149">
    <property type="entry name" value="ADH-like_C"/>
</dbReference>
<keyword evidence="1 4" id="KW-0479">Metal-binding</keyword>
<proteinExistence type="inferred from homology"/>
<feature type="domain" description="Alcohol dehydrogenase-like N-terminal" evidence="6">
    <location>
        <begin position="26"/>
        <end position="147"/>
    </location>
</feature>
<dbReference type="SUPFAM" id="SSF50129">
    <property type="entry name" value="GroES-like"/>
    <property type="match status" value="1"/>
</dbReference>
<dbReference type="SUPFAM" id="SSF51735">
    <property type="entry name" value="NAD(P)-binding Rossmann-fold domains"/>
    <property type="match status" value="1"/>
</dbReference>
<dbReference type="RefSeq" id="WP_380965502.1">
    <property type="nucleotide sequence ID" value="NZ_JBHTCO010000007.1"/>
</dbReference>
<evidence type="ECO:0000259" key="5">
    <source>
        <dbReference type="Pfam" id="PF00107"/>
    </source>
</evidence>
<evidence type="ECO:0000313" key="7">
    <source>
        <dbReference type="EMBL" id="MFC7393057.1"/>
    </source>
</evidence>
<gene>
    <name evidence="7" type="ORF">ACFQRG_08680</name>
</gene>
<sequence>MKAIVKNSAEPYDISIKTLDRGVVKKNDVIVKVSAVGICGSDLHMYAGHGGYDWIQYPLVFGHEISGTVVEVGEESDASIVGKRVIINPYMPCGHCEFCLRGEENRCDFGEFYVQKRPPKSLQYGFRRNGGMSEYLVVPESNVVLLEDNITDELASILEAIAVGLTATEKIEKIDEKSIVVFGPGPIGLAIVSVLAGLNAKKLVVAGITGDEQRLEKAKELGADEIIILRENGAGDLLNVNPSGYDAVFDSSGHHSVPKTGISILKKGGEIILVGISSQDFSLPMDQVVRGEIQIKGSYGITNESLHKTVDYAAKPEFPFGKLISGVFPYERAKEGFQNALDRAPGKTVITFK</sequence>
<dbReference type="Pfam" id="PF08240">
    <property type="entry name" value="ADH_N"/>
    <property type="match status" value="1"/>
</dbReference>
<dbReference type="PANTHER" id="PTHR43401">
    <property type="entry name" value="L-THREONINE 3-DEHYDROGENASE"/>
    <property type="match status" value="1"/>
</dbReference>
<evidence type="ECO:0000256" key="3">
    <source>
        <dbReference type="ARBA" id="ARBA00023002"/>
    </source>
</evidence>
<keyword evidence="2 4" id="KW-0862">Zinc</keyword>
<name>A0ABW2PUJ0_9BACL</name>
<dbReference type="PROSITE" id="PS00059">
    <property type="entry name" value="ADH_ZINC"/>
    <property type="match status" value="1"/>
</dbReference>
<dbReference type="Proteomes" id="UP001596505">
    <property type="component" value="Unassembled WGS sequence"/>
</dbReference>
<evidence type="ECO:0000313" key="8">
    <source>
        <dbReference type="Proteomes" id="UP001596505"/>
    </source>
</evidence>
<evidence type="ECO:0000256" key="1">
    <source>
        <dbReference type="ARBA" id="ARBA00022723"/>
    </source>
</evidence>
<dbReference type="Pfam" id="PF00107">
    <property type="entry name" value="ADH_zinc_N"/>
    <property type="match status" value="1"/>
</dbReference>
<dbReference type="InterPro" id="IPR050129">
    <property type="entry name" value="Zn_alcohol_dh"/>
</dbReference>
<evidence type="ECO:0000256" key="2">
    <source>
        <dbReference type="ARBA" id="ARBA00022833"/>
    </source>
</evidence>
<organism evidence="7 8">
    <name type="scientific">Scopulibacillus cellulosilyticus</name>
    <dbReference type="NCBI Taxonomy" id="2665665"/>
    <lineage>
        <taxon>Bacteria</taxon>
        <taxon>Bacillati</taxon>
        <taxon>Bacillota</taxon>
        <taxon>Bacilli</taxon>
        <taxon>Bacillales</taxon>
        <taxon>Sporolactobacillaceae</taxon>
        <taxon>Scopulibacillus</taxon>
    </lineage>
</organism>
<dbReference type="Gene3D" id="3.40.50.720">
    <property type="entry name" value="NAD(P)-binding Rossmann-like Domain"/>
    <property type="match status" value="1"/>
</dbReference>
<dbReference type="PANTHER" id="PTHR43401:SF2">
    <property type="entry name" value="L-THREONINE 3-DEHYDROGENASE"/>
    <property type="match status" value="1"/>
</dbReference>
<dbReference type="InterPro" id="IPR002328">
    <property type="entry name" value="ADH_Zn_CS"/>
</dbReference>
<comment type="similarity">
    <text evidence="4">Belongs to the zinc-containing alcohol dehydrogenase family.</text>
</comment>
<dbReference type="InterPro" id="IPR013154">
    <property type="entry name" value="ADH-like_N"/>
</dbReference>
<protein>
    <submittedName>
        <fullName evidence="7">Zinc-binding dehydrogenase</fullName>
    </submittedName>
</protein>
<evidence type="ECO:0000259" key="6">
    <source>
        <dbReference type="Pfam" id="PF08240"/>
    </source>
</evidence>
<keyword evidence="8" id="KW-1185">Reference proteome</keyword>
<dbReference type="InterPro" id="IPR011032">
    <property type="entry name" value="GroES-like_sf"/>
</dbReference>
<comment type="caution">
    <text evidence="7">The sequence shown here is derived from an EMBL/GenBank/DDBJ whole genome shotgun (WGS) entry which is preliminary data.</text>
</comment>
<feature type="domain" description="Alcohol dehydrogenase-like C-terminal" evidence="5">
    <location>
        <begin position="186"/>
        <end position="311"/>
    </location>
</feature>
<keyword evidence="3" id="KW-0560">Oxidoreductase</keyword>
<dbReference type="InterPro" id="IPR036291">
    <property type="entry name" value="NAD(P)-bd_dom_sf"/>
</dbReference>
<dbReference type="EMBL" id="JBHTCO010000007">
    <property type="protein sequence ID" value="MFC7393057.1"/>
    <property type="molecule type" value="Genomic_DNA"/>
</dbReference>
<comment type="cofactor">
    <cofactor evidence="4">
        <name>Zn(2+)</name>
        <dbReference type="ChEBI" id="CHEBI:29105"/>
    </cofactor>
</comment>
<reference evidence="8" key="1">
    <citation type="journal article" date="2019" name="Int. J. Syst. Evol. Microbiol.">
        <title>The Global Catalogue of Microorganisms (GCM) 10K type strain sequencing project: providing services to taxonomists for standard genome sequencing and annotation.</title>
        <authorList>
            <consortium name="The Broad Institute Genomics Platform"/>
            <consortium name="The Broad Institute Genome Sequencing Center for Infectious Disease"/>
            <person name="Wu L."/>
            <person name="Ma J."/>
        </authorList>
    </citation>
    <scope>NUCLEOTIDE SEQUENCE [LARGE SCALE GENOMIC DNA]</scope>
    <source>
        <strain evidence="8">CGMCC 1.16305</strain>
    </source>
</reference>
<evidence type="ECO:0000256" key="4">
    <source>
        <dbReference type="RuleBase" id="RU361277"/>
    </source>
</evidence>
<accession>A0ABW2PUJ0</accession>